<protein>
    <submittedName>
        <fullName evidence="2">Uncharacterized protein</fullName>
    </submittedName>
</protein>
<accession>A0A7S3L958</accession>
<reference evidence="2" key="1">
    <citation type="submission" date="2021-01" db="EMBL/GenBank/DDBJ databases">
        <authorList>
            <person name="Corre E."/>
            <person name="Pelletier E."/>
            <person name="Niang G."/>
            <person name="Scheremetjew M."/>
            <person name="Finn R."/>
            <person name="Kale V."/>
            <person name="Holt S."/>
            <person name="Cochrane G."/>
            <person name="Meng A."/>
            <person name="Brown T."/>
            <person name="Cohen L."/>
        </authorList>
    </citation>
    <scope>NUCLEOTIDE SEQUENCE</scope>
    <source>
        <strain evidence="2">CCMP127</strain>
    </source>
</reference>
<evidence type="ECO:0000256" key="1">
    <source>
        <dbReference type="SAM" id="MobiDB-lite"/>
    </source>
</evidence>
<organism evidence="2">
    <name type="scientific">Amphora coffeiformis</name>
    <dbReference type="NCBI Taxonomy" id="265554"/>
    <lineage>
        <taxon>Eukaryota</taxon>
        <taxon>Sar</taxon>
        <taxon>Stramenopiles</taxon>
        <taxon>Ochrophyta</taxon>
        <taxon>Bacillariophyta</taxon>
        <taxon>Bacillariophyceae</taxon>
        <taxon>Bacillariophycidae</taxon>
        <taxon>Thalassiophysales</taxon>
        <taxon>Catenulaceae</taxon>
        <taxon>Amphora</taxon>
    </lineage>
</organism>
<feature type="compositionally biased region" description="Polar residues" evidence="1">
    <location>
        <begin position="79"/>
        <end position="91"/>
    </location>
</feature>
<feature type="region of interest" description="Disordered" evidence="1">
    <location>
        <begin position="72"/>
        <end position="105"/>
    </location>
</feature>
<name>A0A7S3L958_9STRA</name>
<proteinExistence type="predicted"/>
<gene>
    <name evidence="2" type="ORF">ACOF00016_LOCUS11822</name>
</gene>
<evidence type="ECO:0000313" key="2">
    <source>
        <dbReference type="EMBL" id="CAE0414593.1"/>
    </source>
</evidence>
<sequence length="105" mass="11660">MALSLFNFFVLEQEEVRLPFFFIDCGILLIVAFQVSGLKAADEARNLEEKRAYAAKEAEKLALAAQKAEQRAAQRAQQVSEKGSKQNNIGGPTNPIHQPDKKKSN</sequence>
<dbReference type="AlphaFoldDB" id="A0A7S3L958"/>
<dbReference type="EMBL" id="HBIM01014921">
    <property type="protein sequence ID" value="CAE0414593.1"/>
    <property type="molecule type" value="Transcribed_RNA"/>
</dbReference>